<dbReference type="InterPro" id="IPR038926">
    <property type="entry name" value="CEP55"/>
</dbReference>
<reference evidence="6" key="1">
    <citation type="submission" date="2025-08" db="UniProtKB">
        <authorList>
            <consortium name="Ensembl"/>
        </authorList>
    </citation>
    <scope>IDENTIFICATION</scope>
</reference>
<keyword evidence="2" id="KW-0963">Cytoplasm</keyword>
<dbReference type="Pfam" id="PF12180">
    <property type="entry name" value="EABR"/>
    <property type="match status" value="1"/>
</dbReference>
<dbReference type="PANTHER" id="PTHR31838:SF1">
    <property type="entry name" value="CENTROSOMAL PROTEIN OF 55 KDA"/>
    <property type="match status" value="1"/>
</dbReference>
<feature type="region of interest" description="Disordered" evidence="4">
    <location>
        <begin position="146"/>
        <end position="167"/>
    </location>
</feature>
<keyword evidence="7" id="KW-1185">Reference proteome</keyword>
<evidence type="ECO:0000259" key="5">
    <source>
        <dbReference type="Pfam" id="PF12180"/>
    </source>
</evidence>
<sequence length="261" mass="30434">MEEVKNNLVSVSTRCQYLENKVAGKKDSTSDKLASTDNVVQLQNHLCEALEKNKQWLEYDQQREAYVRAILARMLWLEKQLNEANQARSQQHNEDHSHGEPEGQWEINNMVLLKGGDRMVGSYVTDQFMCRCEDSERDVKELKLQLKAERRSRKSSPEESCSEDDEKIHRYETEELLHKLDEEKRRSANAELQKNAEFFYQQSHSSFEMARPPSLPSRDILISSPHSSLLNESFLECPSCQAEYPVSHYRELLNHLEICVD</sequence>
<dbReference type="GO" id="GO:0045184">
    <property type="term" value="P:establishment of protein localization"/>
    <property type="evidence" value="ECO:0007669"/>
    <property type="project" value="TreeGrafter"/>
</dbReference>
<evidence type="ECO:0000313" key="6">
    <source>
        <dbReference type="Ensembl" id="ENSDLAP00005005730.2"/>
    </source>
</evidence>
<evidence type="ECO:0000256" key="3">
    <source>
        <dbReference type="ARBA" id="ARBA00023054"/>
    </source>
</evidence>
<dbReference type="GO" id="GO:0030496">
    <property type="term" value="C:midbody"/>
    <property type="evidence" value="ECO:0007669"/>
    <property type="project" value="TreeGrafter"/>
</dbReference>
<dbReference type="InterPro" id="IPR022008">
    <property type="entry name" value="EABR"/>
</dbReference>
<protein>
    <recommendedName>
        <fullName evidence="5">TSG101 and ALIX binding domain-containing protein</fullName>
    </recommendedName>
</protein>
<dbReference type="GO" id="GO:0000281">
    <property type="term" value="P:mitotic cytokinesis"/>
    <property type="evidence" value="ECO:0007669"/>
    <property type="project" value="InterPro"/>
</dbReference>
<dbReference type="PANTHER" id="PTHR31838">
    <property type="entry name" value="CENTROSOMAL PROTEIN OF 55 KDA"/>
    <property type="match status" value="1"/>
</dbReference>
<feature type="domain" description="TSG101 and ALIX binding" evidence="5">
    <location>
        <begin position="43"/>
        <end position="76"/>
    </location>
</feature>
<dbReference type="Ensembl" id="ENSDLAT00005006070.2">
    <property type="protein sequence ID" value="ENSDLAP00005005730.2"/>
    <property type="gene ID" value="ENSDLAG00005002765.2"/>
</dbReference>
<evidence type="ECO:0000256" key="1">
    <source>
        <dbReference type="ARBA" id="ARBA00004496"/>
    </source>
</evidence>
<organism evidence="6 7">
    <name type="scientific">Dicentrarchus labrax</name>
    <name type="common">European seabass</name>
    <name type="synonym">Morone labrax</name>
    <dbReference type="NCBI Taxonomy" id="13489"/>
    <lineage>
        <taxon>Eukaryota</taxon>
        <taxon>Metazoa</taxon>
        <taxon>Chordata</taxon>
        <taxon>Craniata</taxon>
        <taxon>Vertebrata</taxon>
        <taxon>Euteleostomi</taxon>
        <taxon>Actinopterygii</taxon>
        <taxon>Neopterygii</taxon>
        <taxon>Teleostei</taxon>
        <taxon>Neoteleostei</taxon>
        <taxon>Acanthomorphata</taxon>
        <taxon>Eupercaria</taxon>
        <taxon>Moronidae</taxon>
        <taxon>Dicentrarchus</taxon>
    </lineage>
</organism>
<dbReference type="AlphaFoldDB" id="A0A8C4DL14"/>
<dbReference type="GO" id="GO:0005737">
    <property type="term" value="C:cytoplasm"/>
    <property type="evidence" value="ECO:0007669"/>
    <property type="project" value="UniProtKB-SubCell"/>
</dbReference>
<dbReference type="GeneTree" id="ENSGT00940000175836"/>
<proteinExistence type="predicted"/>
<evidence type="ECO:0000256" key="2">
    <source>
        <dbReference type="ARBA" id="ARBA00022490"/>
    </source>
</evidence>
<dbReference type="GO" id="GO:0051896">
    <property type="term" value="P:regulation of phosphatidylinositol 3-kinase/protein kinase B signal transduction"/>
    <property type="evidence" value="ECO:0007669"/>
    <property type="project" value="InterPro"/>
</dbReference>
<dbReference type="Proteomes" id="UP000694389">
    <property type="component" value="Unassembled WGS sequence"/>
</dbReference>
<evidence type="ECO:0000313" key="7">
    <source>
        <dbReference type="Proteomes" id="UP000694389"/>
    </source>
</evidence>
<dbReference type="Gene3D" id="1.20.5.1180">
    <property type="entry name" value="Geminin coiled-coil domain"/>
    <property type="match status" value="1"/>
</dbReference>
<keyword evidence="3" id="KW-0175">Coiled coil</keyword>
<name>A0A8C4DL14_DICLA</name>
<accession>A0A8C4DL14</accession>
<comment type="subcellular location">
    <subcellularLocation>
        <location evidence="1">Cytoplasm</location>
    </subcellularLocation>
</comment>
<evidence type="ECO:0000256" key="4">
    <source>
        <dbReference type="SAM" id="MobiDB-lite"/>
    </source>
</evidence>
<reference evidence="6" key="2">
    <citation type="submission" date="2025-09" db="UniProtKB">
        <authorList>
            <consortium name="Ensembl"/>
        </authorList>
    </citation>
    <scope>IDENTIFICATION</scope>
</reference>